<evidence type="ECO:0000313" key="3">
    <source>
        <dbReference type="Proteomes" id="UP000736164"/>
    </source>
</evidence>
<evidence type="ECO:0000313" key="2">
    <source>
        <dbReference type="EMBL" id="MBN3313028.1"/>
    </source>
</evidence>
<reference evidence="2" key="1">
    <citation type="journal article" date="2021" name="Cell">
        <title>Tracing the genetic footprints of vertebrate landing in non-teleost ray-finned fishes.</title>
        <authorList>
            <person name="Bi X."/>
            <person name="Wang K."/>
            <person name="Yang L."/>
            <person name="Pan H."/>
            <person name="Jiang H."/>
            <person name="Wei Q."/>
            <person name="Fang M."/>
            <person name="Yu H."/>
            <person name="Zhu C."/>
            <person name="Cai Y."/>
            <person name="He Y."/>
            <person name="Gan X."/>
            <person name="Zeng H."/>
            <person name="Yu D."/>
            <person name="Zhu Y."/>
            <person name="Jiang H."/>
            <person name="Qiu Q."/>
            <person name="Yang H."/>
            <person name="Zhang Y.E."/>
            <person name="Wang W."/>
            <person name="Zhu M."/>
            <person name="He S."/>
            <person name="Zhang G."/>
        </authorList>
    </citation>
    <scope>NUCLEOTIDE SEQUENCE</scope>
    <source>
        <strain evidence="2">Allg_001</strain>
    </source>
</reference>
<evidence type="ECO:0000259" key="1">
    <source>
        <dbReference type="Pfam" id="PF05699"/>
    </source>
</evidence>
<sequence>MFWKSWSYAAEAEAGPFLCGPGLTLSETRLGYSSSSLFERRRQQTTDPDGDRARLSRCRRRDYNRDALKVGSCLTDGQHFLSLGGASSEAGFIEPDVLQGWMLAPMIIIVDTLTLHTHAPWHTHSSHTHADTLTLHTHAPWHTHSSHTRTLAHSLFTHTLAHSLFIHTRWHTHSSHTRPGTLTLHTHSSHTRPGTLTLHTHMLKHSLFIHTRADTLTLHTHAPWHTHSSHTRPGTLTLHTHALTHSLFTHTRPGTLTYPAPSPSQLGSLLWHRYHALKQHLEQHLSASLPPRGLTLCAERWRSLGAGGGGGRLYLTVSAHFVDRDWRLARCVLETRPVPELAEGAPETQLGVALRSVLSEFRLPESAVSCVVHDRCRVPEEQEERQGREALPAGWAALCCAGEALKLCVQEGLSTEPVRQALAAARAIVSHFQHDARAAAALNPKAGARLVLDEPGRWATALEMCESLLELKWVVSSVLEEQKAPPNLADHQWRLLQELAPVLRTVRIAAAFLSEDANAAVSALMPCLHGVTRLLGQRMAESGCAAAQGVMGRVRAQMERRWQLGEEEALLGSPAVLASFLDPRFKELRFLSPDARSKLHNRGEERELGRTSPEPQSMYDLLLGEDPTERMPEIHQQLENYIAEPLCKRSLSPLDWWRAKEHRFPAVARLARQYLAIPATAPPADRAFAPRETPAAQRRATLGPQHLDHILFLHQNCDYLERLRGGAAGRREPAVSSTLAARAAANPQARESLYQSLVSYENRAWLAGEEP</sequence>
<keyword evidence="3" id="KW-1185">Reference proteome</keyword>
<dbReference type="EMBL" id="JAAWVO010009874">
    <property type="protein sequence ID" value="MBN3313028.1"/>
    <property type="molecule type" value="Genomic_DNA"/>
</dbReference>
<dbReference type="Pfam" id="PF05699">
    <property type="entry name" value="Dimer_Tnp_hAT"/>
    <property type="match status" value="1"/>
</dbReference>
<proteinExistence type="predicted"/>
<feature type="domain" description="HAT C-terminal dimerisation" evidence="1">
    <location>
        <begin position="638"/>
        <end position="716"/>
    </location>
</feature>
<dbReference type="GO" id="GO:0046983">
    <property type="term" value="F:protein dimerization activity"/>
    <property type="evidence" value="ECO:0007669"/>
    <property type="project" value="InterPro"/>
</dbReference>
<protein>
    <submittedName>
        <fullName evidence="2">ZBED1 protein</fullName>
    </submittedName>
</protein>
<dbReference type="AlphaFoldDB" id="A0A8J7T6Y2"/>
<feature type="non-terminal residue" evidence="2">
    <location>
        <position position="1"/>
    </location>
</feature>
<dbReference type="InterPro" id="IPR012337">
    <property type="entry name" value="RNaseH-like_sf"/>
</dbReference>
<organism evidence="2 3">
    <name type="scientific">Atractosteus spatula</name>
    <name type="common">Alligator gar</name>
    <name type="synonym">Lepisosteus spatula</name>
    <dbReference type="NCBI Taxonomy" id="7917"/>
    <lineage>
        <taxon>Eukaryota</taxon>
        <taxon>Metazoa</taxon>
        <taxon>Chordata</taxon>
        <taxon>Craniata</taxon>
        <taxon>Vertebrata</taxon>
        <taxon>Euteleostomi</taxon>
        <taxon>Actinopterygii</taxon>
        <taxon>Neopterygii</taxon>
        <taxon>Holostei</taxon>
        <taxon>Semionotiformes</taxon>
        <taxon>Lepisosteidae</taxon>
        <taxon>Atractosteus</taxon>
    </lineage>
</organism>
<dbReference type="PANTHER" id="PTHR46169">
    <property type="entry name" value="DNA REPLICATION-RELATED ELEMENT FACTOR, ISOFORM A"/>
    <property type="match status" value="1"/>
</dbReference>
<name>A0A8J7T6Y2_ATRSP</name>
<dbReference type="InterPro" id="IPR008906">
    <property type="entry name" value="HATC_C_dom"/>
</dbReference>
<accession>A0A8J7T6Y2</accession>
<dbReference type="Proteomes" id="UP000736164">
    <property type="component" value="Unassembled WGS sequence"/>
</dbReference>
<dbReference type="SUPFAM" id="SSF53098">
    <property type="entry name" value="Ribonuclease H-like"/>
    <property type="match status" value="1"/>
</dbReference>
<feature type="non-terminal residue" evidence="2">
    <location>
        <position position="771"/>
    </location>
</feature>
<dbReference type="GO" id="GO:0005634">
    <property type="term" value="C:nucleus"/>
    <property type="evidence" value="ECO:0007669"/>
    <property type="project" value="TreeGrafter"/>
</dbReference>
<gene>
    <name evidence="2" type="primary">Zbed1_0</name>
    <name evidence="2" type="ORF">GTO95_0015926</name>
</gene>
<comment type="caution">
    <text evidence="2">The sequence shown here is derived from an EMBL/GenBank/DDBJ whole genome shotgun (WGS) entry which is preliminary data.</text>
</comment>
<dbReference type="GO" id="GO:0006357">
    <property type="term" value="P:regulation of transcription by RNA polymerase II"/>
    <property type="evidence" value="ECO:0007669"/>
    <property type="project" value="TreeGrafter"/>
</dbReference>
<dbReference type="PANTHER" id="PTHR46169:SF9">
    <property type="entry name" value="SI:DKEYP-117B8.4"/>
    <property type="match status" value="1"/>
</dbReference>
<dbReference type="InterPro" id="IPR052717">
    <property type="entry name" value="Vacuolar_transposase_reg"/>
</dbReference>